<evidence type="ECO:0000256" key="3">
    <source>
        <dbReference type="ARBA" id="ARBA00023180"/>
    </source>
</evidence>
<dbReference type="PANTHER" id="PTHR10680">
    <property type="entry name" value="PEPTIDYL-GLYCINE ALPHA-AMIDATING MONOOXYGENASE"/>
    <property type="match status" value="1"/>
</dbReference>
<dbReference type="AlphaFoldDB" id="A0A381WNA7"/>
<dbReference type="InterPro" id="IPR011042">
    <property type="entry name" value="6-blade_b-propeller_TolB-like"/>
</dbReference>
<reference evidence="4" key="1">
    <citation type="submission" date="2018-05" db="EMBL/GenBank/DDBJ databases">
        <authorList>
            <person name="Lanie J.A."/>
            <person name="Ng W.-L."/>
            <person name="Kazmierczak K.M."/>
            <person name="Andrzejewski T.M."/>
            <person name="Davidsen T.M."/>
            <person name="Wayne K.J."/>
            <person name="Tettelin H."/>
            <person name="Glass J.I."/>
            <person name="Rusch D."/>
            <person name="Podicherti R."/>
            <person name="Tsui H.-C.T."/>
            <person name="Winkler M.E."/>
        </authorList>
    </citation>
    <scope>NUCLEOTIDE SEQUENCE</scope>
</reference>
<keyword evidence="2" id="KW-0677">Repeat</keyword>
<name>A0A381WNA7_9ZZZZ</name>
<sequence>MLHTARWHFLGLATLLALSAPPASLLAQSSANTMHNPYRLLENWPTLPTGVVWGAVIGIIPDGQGGTWVHHRSEPPIMHFDAGGTVTQSFGEGMFVMAHGFCRDQEGNFWAGDSGPFRDDPRTEGRGYQFFKFSPDGELLLTLGQAGVSRASRETFIAPTACAVAPNGDILIADGHFPRPSTAQEDGDRLVRFSPDGTFIDAWGQRGAGPGEFNGPHALAFDSQGRLFVADRSNNRVQIFDENMQIVDEWRHFGRPSGLAILTDDRLFVADSESNKAIAGEIRNPGWTNGVRFGSARNGSLNGFIDGTDPEGLAADELGNVWAGLTSTPVLQKWVLERPLAPDR</sequence>
<dbReference type="PROSITE" id="PS51125">
    <property type="entry name" value="NHL"/>
    <property type="match status" value="1"/>
</dbReference>
<dbReference type="InterPro" id="IPR001258">
    <property type="entry name" value="NHL_repeat"/>
</dbReference>
<gene>
    <name evidence="4" type="ORF">METZ01_LOCUS106625</name>
</gene>
<proteinExistence type="predicted"/>
<keyword evidence="1" id="KW-0732">Signal</keyword>
<dbReference type="Gene3D" id="2.120.10.30">
    <property type="entry name" value="TolB, C-terminal domain"/>
    <property type="match status" value="1"/>
</dbReference>
<keyword evidence="3" id="KW-0325">Glycoprotein</keyword>
<accession>A0A381WNA7</accession>
<dbReference type="SUPFAM" id="SSF63829">
    <property type="entry name" value="Calcium-dependent phosphotriesterase"/>
    <property type="match status" value="1"/>
</dbReference>
<dbReference type="Pfam" id="PF01436">
    <property type="entry name" value="NHL"/>
    <property type="match status" value="1"/>
</dbReference>
<organism evidence="4">
    <name type="scientific">marine metagenome</name>
    <dbReference type="NCBI Taxonomy" id="408172"/>
    <lineage>
        <taxon>unclassified sequences</taxon>
        <taxon>metagenomes</taxon>
        <taxon>ecological metagenomes</taxon>
    </lineage>
</organism>
<evidence type="ECO:0000313" key="4">
    <source>
        <dbReference type="EMBL" id="SVA53771.1"/>
    </source>
</evidence>
<protein>
    <recommendedName>
        <fullName evidence="5">SMP-30/Gluconolactonase/LRE-like region domain-containing protein</fullName>
    </recommendedName>
</protein>
<dbReference type="EMBL" id="UINC01012293">
    <property type="protein sequence ID" value="SVA53771.1"/>
    <property type="molecule type" value="Genomic_DNA"/>
</dbReference>
<evidence type="ECO:0000256" key="2">
    <source>
        <dbReference type="ARBA" id="ARBA00022737"/>
    </source>
</evidence>
<evidence type="ECO:0000256" key="1">
    <source>
        <dbReference type="ARBA" id="ARBA00022729"/>
    </source>
</evidence>
<evidence type="ECO:0008006" key="5">
    <source>
        <dbReference type="Google" id="ProtNLM"/>
    </source>
</evidence>